<dbReference type="Proteomes" id="UP000078534">
    <property type="component" value="Unassembled WGS sequence"/>
</dbReference>
<reference evidence="3" key="1">
    <citation type="submission" date="2016-04" db="EMBL/GenBank/DDBJ databases">
        <authorList>
            <person name="Lyu Z."/>
            <person name="Lyu W."/>
        </authorList>
    </citation>
    <scope>NUCLEOTIDE SEQUENCE [LARGE SCALE GENOMIC DNA]</scope>
    <source>
        <strain evidence="3">C44</strain>
    </source>
</reference>
<dbReference type="EMBL" id="LWSG01000009">
    <property type="protein sequence ID" value="OAS87518.1"/>
    <property type="molecule type" value="Genomic_DNA"/>
</dbReference>
<protein>
    <recommendedName>
        <fullName evidence="1">GP-PDE domain-containing protein</fullName>
    </recommendedName>
</protein>
<sequence>MTLIFGHRGAAGDYPENTMLSFKAAKAAKADGIELDVQMTKDGELVVIHDETVDRTTNGTGFVKELTFEEISRLDASYKFTQYKGGSFIPTLNEVLEWAKQQIEFIVNIELKNGIIDYPKIEEKTIKLIYKHSLQKRVIISSFNHYSLVTCKEISSEIETAILYMEGLYMPWKYAESIGAKGLHPHYHAAKGEVISQSKSHGISVRPFTINDTQLMQRLINEKCTGFFTDFPETAVELKLKGD</sequence>
<comment type="caution">
    <text evidence="2">The sequence shown here is derived from an EMBL/GenBank/DDBJ whole genome shotgun (WGS) entry which is preliminary data.</text>
</comment>
<feature type="domain" description="GP-PDE" evidence="1">
    <location>
        <begin position="2"/>
        <end position="239"/>
    </location>
</feature>
<dbReference type="Gene3D" id="3.20.20.190">
    <property type="entry name" value="Phosphatidylinositol (PI) phosphodiesterase"/>
    <property type="match status" value="1"/>
</dbReference>
<dbReference type="GO" id="GO:0006629">
    <property type="term" value="P:lipid metabolic process"/>
    <property type="evidence" value="ECO:0007669"/>
    <property type="project" value="InterPro"/>
</dbReference>
<dbReference type="CDD" id="cd08563">
    <property type="entry name" value="GDPD_TtGDE_like"/>
    <property type="match status" value="1"/>
</dbReference>
<keyword evidence="3" id="KW-1185">Reference proteome</keyword>
<dbReference type="PANTHER" id="PTHR46211:SF1">
    <property type="entry name" value="GLYCEROPHOSPHODIESTER PHOSPHODIESTERASE, CYTOPLASMIC"/>
    <property type="match status" value="1"/>
</dbReference>
<dbReference type="Pfam" id="PF03009">
    <property type="entry name" value="GDPD"/>
    <property type="match status" value="1"/>
</dbReference>
<accession>A0A179T219</accession>
<gene>
    <name evidence="2" type="ORF">A6K24_20370</name>
</gene>
<dbReference type="SUPFAM" id="SSF51695">
    <property type="entry name" value="PLC-like phosphodiesterases"/>
    <property type="match status" value="1"/>
</dbReference>
<name>A0A179T219_9BACI</name>
<dbReference type="GO" id="GO:0008081">
    <property type="term" value="F:phosphoric diester hydrolase activity"/>
    <property type="evidence" value="ECO:0007669"/>
    <property type="project" value="InterPro"/>
</dbReference>
<dbReference type="PANTHER" id="PTHR46211">
    <property type="entry name" value="GLYCEROPHOSPHORYL DIESTER PHOSPHODIESTERASE"/>
    <property type="match status" value="1"/>
</dbReference>
<evidence type="ECO:0000313" key="3">
    <source>
        <dbReference type="Proteomes" id="UP000078534"/>
    </source>
</evidence>
<dbReference type="AlphaFoldDB" id="A0A179T219"/>
<organism evidence="2 3">
    <name type="scientific">Metabacillus litoralis</name>
    <dbReference type="NCBI Taxonomy" id="152268"/>
    <lineage>
        <taxon>Bacteria</taxon>
        <taxon>Bacillati</taxon>
        <taxon>Bacillota</taxon>
        <taxon>Bacilli</taxon>
        <taxon>Bacillales</taxon>
        <taxon>Bacillaceae</taxon>
        <taxon>Metabacillus</taxon>
    </lineage>
</organism>
<evidence type="ECO:0000259" key="1">
    <source>
        <dbReference type="PROSITE" id="PS51704"/>
    </source>
</evidence>
<dbReference type="InterPro" id="IPR030395">
    <property type="entry name" value="GP_PDE_dom"/>
</dbReference>
<evidence type="ECO:0000313" key="2">
    <source>
        <dbReference type="EMBL" id="OAS87518.1"/>
    </source>
</evidence>
<dbReference type="PROSITE" id="PS51704">
    <property type="entry name" value="GP_PDE"/>
    <property type="match status" value="1"/>
</dbReference>
<dbReference type="InterPro" id="IPR017946">
    <property type="entry name" value="PLC-like_Pdiesterase_TIM-brl"/>
</dbReference>
<dbReference type="STRING" id="152268.A6K24_20370"/>
<dbReference type="OrthoDB" id="384721at2"/>
<proteinExistence type="predicted"/>
<dbReference type="RefSeq" id="WP_066330246.1">
    <property type="nucleotide sequence ID" value="NZ_LWSG01000009.1"/>
</dbReference>